<organism evidence="6 7">
    <name type="scientific">Papaver somniferum</name>
    <name type="common">Opium poppy</name>
    <dbReference type="NCBI Taxonomy" id="3469"/>
    <lineage>
        <taxon>Eukaryota</taxon>
        <taxon>Viridiplantae</taxon>
        <taxon>Streptophyta</taxon>
        <taxon>Embryophyta</taxon>
        <taxon>Tracheophyta</taxon>
        <taxon>Spermatophyta</taxon>
        <taxon>Magnoliopsida</taxon>
        <taxon>Ranunculales</taxon>
        <taxon>Papaveraceae</taxon>
        <taxon>Papaveroideae</taxon>
        <taxon>Papaver</taxon>
    </lineage>
</organism>
<evidence type="ECO:0000313" key="7">
    <source>
        <dbReference type="Proteomes" id="UP000316621"/>
    </source>
</evidence>
<dbReference type="InterPro" id="IPR004345">
    <property type="entry name" value="TB2_DP1_HVA22"/>
</dbReference>
<dbReference type="InterPro" id="IPR005707">
    <property type="entry name" value="Ribosomal_uS2_euk/arc"/>
</dbReference>
<dbReference type="Pfam" id="PF03134">
    <property type="entry name" value="TB2_DP1_HVA22"/>
    <property type="match status" value="1"/>
</dbReference>
<dbReference type="PANTHER" id="PTHR11489">
    <property type="entry name" value="40S RIBOSOMAL PROTEIN SA"/>
    <property type="match status" value="1"/>
</dbReference>
<feature type="domain" description="CCHC-type" evidence="5">
    <location>
        <begin position="1038"/>
        <end position="1051"/>
    </location>
</feature>
<keyword evidence="7" id="KW-1185">Reference proteome</keyword>
<dbReference type="PROSITE" id="PS50158">
    <property type="entry name" value="ZF_CCHC"/>
    <property type="match status" value="1"/>
</dbReference>
<reference evidence="6 7" key="1">
    <citation type="journal article" date="2018" name="Science">
        <title>The opium poppy genome and morphinan production.</title>
        <authorList>
            <person name="Guo L."/>
            <person name="Winzer T."/>
            <person name="Yang X."/>
            <person name="Li Y."/>
            <person name="Ning Z."/>
            <person name="He Z."/>
            <person name="Teodor R."/>
            <person name="Lu Y."/>
            <person name="Bowser T.A."/>
            <person name="Graham I.A."/>
            <person name="Ye K."/>
        </authorList>
    </citation>
    <scope>NUCLEOTIDE SEQUENCE [LARGE SCALE GENOMIC DNA]</scope>
    <source>
        <strain evidence="7">cv. HN1</strain>
        <tissue evidence="6">Leaves</tissue>
    </source>
</reference>
<dbReference type="InterPro" id="IPR023591">
    <property type="entry name" value="Ribosomal_uS2_flav_dom_sf"/>
</dbReference>
<dbReference type="GO" id="GO:0003735">
    <property type="term" value="F:structural constituent of ribosome"/>
    <property type="evidence" value="ECO:0007669"/>
    <property type="project" value="InterPro"/>
</dbReference>
<sequence length="1201" mass="136770">MCIKPDVSLVNPLQCFKTTDVGTPHIDFVMPNLSFNNITFGFLDFPTSWKKQLKLQKESKYIVCWDGRSQYLLDSKARSSKGGGHTPSYETLKKVEKIKVITNISSPDTIADSQVSDTLILRDLVPRNRKQEFLRIEGLELFKSKQFLYKFRRKQNFVFSYKILKILEHTDLINYELSWIGRDMMLTDISEVNLNDLMQWNYTVTEGVLESSVKQFTSHVSPGIIHETLVRGHGIYISLPKASSDNIECIGIDNTRRKLIRRKEPDDKNLIRRKKAKKGFQIAEDNNFTGHAPLTRDFGVLEKYVYSYLCLSKILTICVRKGSIFFGSMNKLIQEKPLADGYWHSVTDLKSSSCLNSSNWTNGYEASSKTPEISKICQEVYLSIQGVLSQYFDIPRKPPWLVFLLCKTLRREDAIVHCTPYPATTIMAKLLSKKGEDLQMLLVEDVHLGNLIFQMESFKGGDDSIYVINLGEILDKLVMAGMVTISTESQQDVIFQSAKAYEQRAVLKFAYYIGTQRLAVRHTLSTIVDNIKESKLYHLQVPWISVHIIVVSCREREYFTSALVYWHLDHETDFELLGETVIQSCLPDLQSLIFRIRKPVTTAGRIMEIYRSFNEIYKEHVDGVRIGGDRFFNVHRNTTMKTQGSRTFDPGGTIVARLKHDALFCSRECVGILPAMLMVSDKGMDNYISWVPIYNEAKLTFFIYLWNPKTEGTTYVYESFSRPYLVKHETEIERIILEMRLKFTENSLLKATDYGQTRADEIMGSVATPKKRKSKPTQERHGTVTKQTSTLALNNQLAPFLEEKLLKQQQTRSSKDAEGNIPAPMISPPTRPTKPTLEEGLLEIPKQSPLGTKSSSAQMKVFPKFIDNIQLCLNYTQGTGSTDNVLPYAHCFHLCLWYKDDSRSQEKMAYYLARLQSTSTIISSFLTDTAQEKSFSFSTGFDKIMFLSLCISNANYSEYASACLHKILLADDVKNLINDDLRHRFLPYDLGKDACAIMANSRYLIDDQSIQVDFIQSLFKLWSEYKHKNHQTSKGKGCFKCGTLNHIPKDCTADLRYKAHGSEHSKSDESRHEDLRHCFQPYDPSGDGDGVIGGGCRSTCIGVCCGSGGSGCLRKEVGFDHGSDTRVSDVEGGESFESVEVMVMELVEYQVSGNTGLEIIQQRCGHKIEKHVRLAFLVRYLVAFGLLLCEDGESWCWFLRI</sequence>
<feature type="region of interest" description="Disordered" evidence="4">
    <location>
        <begin position="767"/>
        <end position="786"/>
    </location>
</feature>
<dbReference type="EMBL" id="CM010716">
    <property type="protein sequence ID" value="RZC50719.1"/>
    <property type="molecule type" value="Genomic_DNA"/>
</dbReference>
<evidence type="ECO:0000259" key="5">
    <source>
        <dbReference type="PROSITE" id="PS50158"/>
    </source>
</evidence>
<dbReference type="GO" id="GO:0008270">
    <property type="term" value="F:zinc ion binding"/>
    <property type="evidence" value="ECO:0007669"/>
    <property type="project" value="UniProtKB-KW"/>
</dbReference>
<dbReference type="Gramene" id="RZC50719">
    <property type="protein sequence ID" value="RZC50719"/>
    <property type="gene ID" value="C5167_019154"/>
</dbReference>
<evidence type="ECO:0000256" key="3">
    <source>
        <dbReference type="PROSITE-ProRule" id="PRU00047"/>
    </source>
</evidence>
<evidence type="ECO:0000313" key="6">
    <source>
        <dbReference type="EMBL" id="RZC50719.1"/>
    </source>
</evidence>
<keyword evidence="3" id="KW-0479">Metal-binding</keyword>
<dbReference type="GO" id="GO:0006412">
    <property type="term" value="P:translation"/>
    <property type="evidence" value="ECO:0007669"/>
    <property type="project" value="InterPro"/>
</dbReference>
<dbReference type="GO" id="GO:0015935">
    <property type="term" value="C:small ribosomal subunit"/>
    <property type="evidence" value="ECO:0007669"/>
    <property type="project" value="InterPro"/>
</dbReference>
<keyword evidence="2" id="KW-0687">Ribonucleoprotein</keyword>
<evidence type="ECO:0000256" key="2">
    <source>
        <dbReference type="ARBA" id="ARBA00023274"/>
    </source>
</evidence>
<feature type="region of interest" description="Disordered" evidence="4">
    <location>
        <begin position="811"/>
        <end position="833"/>
    </location>
</feature>
<accession>A0A4Y7IT90</accession>
<name>A0A4Y7IT90_PAPSO</name>
<dbReference type="InterPro" id="IPR001878">
    <property type="entry name" value="Znf_CCHC"/>
</dbReference>
<evidence type="ECO:0000256" key="4">
    <source>
        <dbReference type="SAM" id="MobiDB-lite"/>
    </source>
</evidence>
<dbReference type="AlphaFoldDB" id="A0A4Y7IT90"/>
<dbReference type="GO" id="GO:0003676">
    <property type="term" value="F:nucleic acid binding"/>
    <property type="evidence" value="ECO:0007669"/>
    <property type="project" value="InterPro"/>
</dbReference>
<proteinExistence type="predicted"/>
<dbReference type="Proteomes" id="UP000316621">
    <property type="component" value="Chromosome 2"/>
</dbReference>
<dbReference type="Gene3D" id="3.40.50.10490">
    <property type="entry name" value="Glucose-6-phosphate isomerase like protein, domain 1"/>
    <property type="match status" value="1"/>
</dbReference>
<dbReference type="SUPFAM" id="SSF52313">
    <property type="entry name" value="Ribosomal protein S2"/>
    <property type="match status" value="1"/>
</dbReference>
<keyword evidence="3" id="KW-0862">Zinc</keyword>
<protein>
    <recommendedName>
        <fullName evidence="5">CCHC-type domain-containing protein</fullName>
    </recommendedName>
</protein>
<gene>
    <name evidence="6" type="ORF">C5167_019154</name>
</gene>
<keyword evidence="3" id="KW-0863">Zinc-finger</keyword>
<evidence type="ECO:0000256" key="1">
    <source>
        <dbReference type="ARBA" id="ARBA00022980"/>
    </source>
</evidence>
<keyword evidence="1" id="KW-0689">Ribosomal protein</keyword>